<dbReference type="Pfam" id="PF04622">
    <property type="entry name" value="ERG2_Sigma1R"/>
    <property type="match status" value="1"/>
</dbReference>
<dbReference type="OrthoDB" id="347124at2759"/>
<keyword evidence="9" id="KW-1185">Reference proteome</keyword>
<accession>A0A175YHP9</accession>
<dbReference type="KEGG" id="dcr:108200399"/>
<feature type="region of interest" description="Disordered" evidence="7">
    <location>
        <begin position="1"/>
        <end position="30"/>
    </location>
</feature>
<dbReference type="AlphaFoldDB" id="A0A175YHP9"/>
<evidence type="ECO:0000256" key="2">
    <source>
        <dbReference type="ARBA" id="ARBA00007141"/>
    </source>
</evidence>
<evidence type="ECO:0000313" key="8">
    <source>
        <dbReference type="EMBL" id="WOH16059.1"/>
    </source>
</evidence>
<protein>
    <submittedName>
        <fullName evidence="8">Uncharacterized protein</fullName>
    </submittedName>
</protein>
<dbReference type="Gramene" id="KZM83075">
    <property type="protein sequence ID" value="KZM83075"/>
    <property type="gene ID" value="DCAR_030644"/>
</dbReference>
<keyword evidence="3" id="KW-0812">Transmembrane</keyword>
<evidence type="ECO:0000256" key="4">
    <source>
        <dbReference type="ARBA" id="ARBA00022824"/>
    </source>
</evidence>
<evidence type="ECO:0000256" key="3">
    <source>
        <dbReference type="ARBA" id="ARBA00022692"/>
    </source>
</evidence>
<dbReference type="EMBL" id="CP093351">
    <property type="protein sequence ID" value="WOH16059.1"/>
    <property type="molecule type" value="Genomic_DNA"/>
</dbReference>
<name>A0A175YHP9_DAUCS</name>
<evidence type="ECO:0000256" key="7">
    <source>
        <dbReference type="SAM" id="MobiDB-lite"/>
    </source>
</evidence>
<dbReference type="PANTHER" id="PTHR10868:SF1">
    <property type="entry name" value="SIGMA NON-OPIOID INTRACELLULAR RECEPTOR 1"/>
    <property type="match status" value="1"/>
</dbReference>
<evidence type="ECO:0000256" key="6">
    <source>
        <dbReference type="ARBA" id="ARBA00023136"/>
    </source>
</evidence>
<dbReference type="InterPro" id="IPR006716">
    <property type="entry name" value="ERG2_sigma1_rcpt-like"/>
</dbReference>
<dbReference type="Proteomes" id="UP000077755">
    <property type="component" value="Chromosome 9"/>
</dbReference>
<feature type="compositionally biased region" description="Polar residues" evidence="7">
    <location>
        <begin position="1"/>
        <end position="15"/>
    </location>
</feature>
<keyword evidence="5" id="KW-1133">Transmembrane helix</keyword>
<evidence type="ECO:0000256" key="1">
    <source>
        <dbReference type="ARBA" id="ARBA00004586"/>
    </source>
</evidence>
<evidence type="ECO:0000256" key="5">
    <source>
        <dbReference type="ARBA" id="ARBA00022989"/>
    </source>
</evidence>
<dbReference type="OMA" id="RVTEWSN"/>
<keyword evidence="6" id="KW-0472">Membrane</keyword>
<gene>
    <name evidence="8" type="ORF">DCAR_0935608</name>
</gene>
<dbReference type="GO" id="GO:0005789">
    <property type="term" value="C:endoplasmic reticulum membrane"/>
    <property type="evidence" value="ECO:0007669"/>
    <property type="project" value="UniProtKB-SubCell"/>
</dbReference>
<proteinExistence type="inferred from homology"/>
<evidence type="ECO:0000313" key="9">
    <source>
        <dbReference type="Proteomes" id="UP000077755"/>
    </source>
</evidence>
<comment type="subcellular location">
    <subcellularLocation>
        <location evidence="1">Endoplasmic reticulum membrane</location>
    </subcellularLocation>
</comment>
<comment type="similarity">
    <text evidence="2">Belongs to the ERG2 family.</text>
</comment>
<reference evidence="8" key="2">
    <citation type="submission" date="2022-03" db="EMBL/GenBank/DDBJ databases">
        <title>Draft title - Genomic analysis of global carrot germplasm unveils the trajectory of domestication and the origin of high carotenoid orange carrot.</title>
        <authorList>
            <person name="Iorizzo M."/>
            <person name="Ellison S."/>
            <person name="Senalik D."/>
            <person name="Macko-Podgorni A."/>
            <person name="Grzebelus D."/>
            <person name="Bostan H."/>
            <person name="Rolling W."/>
            <person name="Curaba J."/>
            <person name="Simon P."/>
        </authorList>
    </citation>
    <scope>NUCLEOTIDE SEQUENCE</scope>
    <source>
        <tissue evidence="8">Leaf</tissue>
    </source>
</reference>
<keyword evidence="4" id="KW-0256">Endoplasmic reticulum</keyword>
<organism evidence="8 9">
    <name type="scientific">Daucus carota subsp. sativus</name>
    <name type="common">Carrot</name>
    <dbReference type="NCBI Taxonomy" id="79200"/>
    <lineage>
        <taxon>Eukaryota</taxon>
        <taxon>Viridiplantae</taxon>
        <taxon>Streptophyta</taxon>
        <taxon>Embryophyta</taxon>
        <taxon>Tracheophyta</taxon>
        <taxon>Spermatophyta</taxon>
        <taxon>Magnoliopsida</taxon>
        <taxon>eudicotyledons</taxon>
        <taxon>Gunneridae</taxon>
        <taxon>Pentapetalae</taxon>
        <taxon>asterids</taxon>
        <taxon>campanulids</taxon>
        <taxon>Apiales</taxon>
        <taxon>Apiaceae</taxon>
        <taxon>Apioideae</taxon>
        <taxon>Scandiceae</taxon>
        <taxon>Daucinae</taxon>
        <taxon>Daucus</taxon>
        <taxon>Daucus sect. Daucus</taxon>
    </lineage>
</organism>
<sequence length="352" mass="39274">MKAVTSTPESSVYSTTEDDKSETRDTSSSFPGCRRDANCTCEMCLASINATLDLMPLSAQRSSLTKISSTPISRTPVPFSPNVLLTPQSTVSPVVMASPPMLKSSKKLDFGGGVEKKVKGEVGFVGVVLRRLFFGVCLVLGLEFGFSWVVSRGLRPELSKELVRNLGEDSWGFMDLNDRFVYLSNGIKGLIGAKNLNGSFVDHTWEINQDGLLLNSYLQLYKSMVEEVRIWGWPLQTAGLLTTTFSSKSYTVLSGRVTEWTNGKAGYVIRRANSSWTQEKWSASVVQLDRNTWILEYKRSSLTENARLLSAILEFLKFRITRLLQIMNQEFWLLSIQGSQFKGRAESLKVPT</sequence>
<reference evidence="8" key="1">
    <citation type="journal article" date="2016" name="Nat. Genet.">
        <title>A high-quality carrot genome assembly provides new insights into carotenoid accumulation and asterid genome evolution.</title>
        <authorList>
            <person name="Iorizzo M."/>
            <person name="Ellison S."/>
            <person name="Senalik D."/>
            <person name="Zeng P."/>
            <person name="Satapoomin P."/>
            <person name="Huang J."/>
            <person name="Bowman M."/>
            <person name="Iovene M."/>
            <person name="Sanseverino W."/>
            <person name="Cavagnaro P."/>
            <person name="Yildiz M."/>
            <person name="Macko-Podgorni A."/>
            <person name="Moranska E."/>
            <person name="Grzebelus E."/>
            <person name="Grzebelus D."/>
            <person name="Ashrafi H."/>
            <person name="Zheng Z."/>
            <person name="Cheng S."/>
            <person name="Spooner D."/>
            <person name="Van Deynze A."/>
            <person name="Simon P."/>
        </authorList>
    </citation>
    <scope>NUCLEOTIDE SEQUENCE</scope>
    <source>
        <tissue evidence="8">Leaf</tissue>
    </source>
</reference>
<dbReference type="PANTHER" id="PTHR10868">
    <property type="entry name" value="SIGMA 1-TYPE OPIOID RECEPTOR-RELATED"/>
    <property type="match status" value="1"/>
</dbReference>